<keyword evidence="1" id="KW-0732">Signal</keyword>
<feature type="chain" id="PRO_5016346192" description="Secreted protein" evidence="1">
    <location>
        <begin position="33"/>
        <end position="100"/>
    </location>
</feature>
<evidence type="ECO:0008006" key="4">
    <source>
        <dbReference type="Google" id="ProtNLM"/>
    </source>
</evidence>
<accession>A0A317XXL3</accession>
<evidence type="ECO:0000313" key="2">
    <source>
        <dbReference type="EMBL" id="PWZ02660.1"/>
    </source>
</evidence>
<gene>
    <name evidence="2" type="ORF">BCV70DRAFT_196903</name>
</gene>
<dbReference type="AlphaFoldDB" id="A0A317XXL3"/>
<proteinExistence type="predicted"/>
<dbReference type="Proteomes" id="UP000246740">
    <property type="component" value="Unassembled WGS sequence"/>
</dbReference>
<sequence length="100" mass="10944">MMAMTILTLPLCCCAAVLLCCCVAVLLCCCTAQHYRGSAPVEIRPEQYNKENVLFGLCENVTARAPWIGHGCCDTVEATWLVGPERRRNGHSTSVAALQW</sequence>
<evidence type="ECO:0000256" key="1">
    <source>
        <dbReference type="SAM" id="SignalP"/>
    </source>
</evidence>
<feature type="signal peptide" evidence="1">
    <location>
        <begin position="1"/>
        <end position="32"/>
    </location>
</feature>
<organism evidence="2 3">
    <name type="scientific">Testicularia cyperi</name>
    <dbReference type="NCBI Taxonomy" id="1882483"/>
    <lineage>
        <taxon>Eukaryota</taxon>
        <taxon>Fungi</taxon>
        <taxon>Dikarya</taxon>
        <taxon>Basidiomycota</taxon>
        <taxon>Ustilaginomycotina</taxon>
        <taxon>Ustilaginomycetes</taxon>
        <taxon>Ustilaginales</taxon>
        <taxon>Anthracoideaceae</taxon>
        <taxon>Testicularia</taxon>
    </lineage>
</organism>
<name>A0A317XXL3_9BASI</name>
<evidence type="ECO:0000313" key="3">
    <source>
        <dbReference type="Proteomes" id="UP000246740"/>
    </source>
</evidence>
<protein>
    <recommendedName>
        <fullName evidence="4">Secreted protein</fullName>
    </recommendedName>
</protein>
<dbReference type="EMBL" id="KZ819188">
    <property type="protein sequence ID" value="PWZ02660.1"/>
    <property type="molecule type" value="Genomic_DNA"/>
</dbReference>
<keyword evidence="3" id="KW-1185">Reference proteome</keyword>
<reference evidence="2 3" key="1">
    <citation type="journal article" date="2018" name="Mol. Biol. Evol.">
        <title>Broad Genomic Sampling Reveals a Smut Pathogenic Ancestry of the Fungal Clade Ustilaginomycotina.</title>
        <authorList>
            <person name="Kijpornyongpan T."/>
            <person name="Mondo S.J."/>
            <person name="Barry K."/>
            <person name="Sandor L."/>
            <person name="Lee J."/>
            <person name="Lipzen A."/>
            <person name="Pangilinan J."/>
            <person name="LaButti K."/>
            <person name="Hainaut M."/>
            <person name="Henrissat B."/>
            <person name="Grigoriev I.V."/>
            <person name="Spatafora J.W."/>
            <person name="Aime M.C."/>
        </authorList>
    </citation>
    <scope>NUCLEOTIDE SEQUENCE [LARGE SCALE GENOMIC DNA]</scope>
    <source>
        <strain evidence="2 3">MCA 3645</strain>
    </source>
</reference>
<dbReference type="InParanoid" id="A0A317XXL3"/>